<keyword evidence="4" id="KW-0238">DNA-binding</keyword>
<sequence>MLQYRNGSMAAFETLYRRHKDPLWRYLLRGAEDREACNEMFQDVWASVVRSRTSWEPRARFTTWLYTLAHNRLVDYYRLRTLATAPLEEAEDVAGPEHESPDAAARNAQLRQRLLDTLAQLPHEQREAFLLKEEGGLSLEEIGQATGVGRETVKSRLRYALAKLRQELSDVWP</sequence>
<evidence type="ECO:0000313" key="8">
    <source>
        <dbReference type="EMBL" id="PPE73110.1"/>
    </source>
</evidence>
<organism evidence="8 9">
    <name type="scientific">Solimonas fluminis</name>
    <dbReference type="NCBI Taxonomy" id="2086571"/>
    <lineage>
        <taxon>Bacteria</taxon>
        <taxon>Pseudomonadati</taxon>
        <taxon>Pseudomonadota</taxon>
        <taxon>Gammaproteobacteria</taxon>
        <taxon>Nevskiales</taxon>
        <taxon>Nevskiaceae</taxon>
        <taxon>Solimonas</taxon>
    </lineage>
</organism>
<dbReference type="NCBIfam" id="TIGR02937">
    <property type="entry name" value="sigma70-ECF"/>
    <property type="match status" value="1"/>
</dbReference>
<gene>
    <name evidence="8" type="ORF">C3942_14910</name>
</gene>
<dbReference type="OrthoDB" id="9784272at2"/>
<dbReference type="InterPro" id="IPR013325">
    <property type="entry name" value="RNA_pol_sigma_r2"/>
</dbReference>
<evidence type="ECO:0000259" key="7">
    <source>
        <dbReference type="Pfam" id="PF08281"/>
    </source>
</evidence>
<dbReference type="PANTHER" id="PTHR43133:SF8">
    <property type="entry name" value="RNA POLYMERASE SIGMA FACTOR HI_1459-RELATED"/>
    <property type="match status" value="1"/>
</dbReference>
<evidence type="ECO:0000313" key="9">
    <source>
        <dbReference type="Proteomes" id="UP000238220"/>
    </source>
</evidence>
<feature type="domain" description="RNA polymerase sigma-70 region 2" evidence="6">
    <location>
        <begin position="15"/>
        <end position="79"/>
    </location>
</feature>
<dbReference type="Gene3D" id="1.10.1740.10">
    <property type="match status" value="1"/>
</dbReference>
<dbReference type="GO" id="GO:0003677">
    <property type="term" value="F:DNA binding"/>
    <property type="evidence" value="ECO:0007669"/>
    <property type="project" value="UniProtKB-KW"/>
</dbReference>
<dbReference type="InterPro" id="IPR036388">
    <property type="entry name" value="WH-like_DNA-bd_sf"/>
</dbReference>
<dbReference type="PANTHER" id="PTHR43133">
    <property type="entry name" value="RNA POLYMERASE ECF-TYPE SIGMA FACTO"/>
    <property type="match status" value="1"/>
</dbReference>
<keyword evidence="9" id="KW-1185">Reference proteome</keyword>
<evidence type="ECO:0000256" key="2">
    <source>
        <dbReference type="ARBA" id="ARBA00023015"/>
    </source>
</evidence>
<name>A0A2S5TDR2_9GAMM</name>
<dbReference type="AlphaFoldDB" id="A0A2S5TDR2"/>
<dbReference type="InterPro" id="IPR014284">
    <property type="entry name" value="RNA_pol_sigma-70_dom"/>
</dbReference>
<keyword evidence="2" id="KW-0805">Transcription regulation</keyword>
<keyword evidence="5" id="KW-0804">Transcription</keyword>
<accession>A0A2S5TDR2</accession>
<dbReference type="Pfam" id="PF08281">
    <property type="entry name" value="Sigma70_r4_2"/>
    <property type="match status" value="1"/>
</dbReference>
<dbReference type="Proteomes" id="UP000238220">
    <property type="component" value="Unassembled WGS sequence"/>
</dbReference>
<dbReference type="SUPFAM" id="SSF88659">
    <property type="entry name" value="Sigma3 and sigma4 domains of RNA polymerase sigma factors"/>
    <property type="match status" value="1"/>
</dbReference>
<comment type="caution">
    <text evidence="8">The sequence shown here is derived from an EMBL/GenBank/DDBJ whole genome shotgun (WGS) entry which is preliminary data.</text>
</comment>
<protein>
    <submittedName>
        <fullName evidence="8">RNA polymerase subunit sigma</fullName>
    </submittedName>
</protein>
<dbReference type="GO" id="GO:0016987">
    <property type="term" value="F:sigma factor activity"/>
    <property type="evidence" value="ECO:0007669"/>
    <property type="project" value="UniProtKB-KW"/>
</dbReference>
<dbReference type="Gene3D" id="1.10.10.10">
    <property type="entry name" value="Winged helix-like DNA-binding domain superfamily/Winged helix DNA-binding domain"/>
    <property type="match status" value="1"/>
</dbReference>
<evidence type="ECO:0000256" key="4">
    <source>
        <dbReference type="ARBA" id="ARBA00023125"/>
    </source>
</evidence>
<dbReference type="InterPro" id="IPR007627">
    <property type="entry name" value="RNA_pol_sigma70_r2"/>
</dbReference>
<dbReference type="EMBL" id="PSNW01000008">
    <property type="protein sequence ID" value="PPE73110.1"/>
    <property type="molecule type" value="Genomic_DNA"/>
</dbReference>
<keyword evidence="3" id="KW-0731">Sigma factor</keyword>
<evidence type="ECO:0000256" key="3">
    <source>
        <dbReference type="ARBA" id="ARBA00023082"/>
    </source>
</evidence>
<dbReference type="InterPro" id="IPR013324">
    <property type="entry name" value="RNA_pol_sigma_r3/r4-like"/>
</dbReference>
<comment type="similarity">
    <text evidence="1">Belongs to the sigma-70 factor family. ECF subfamily.</text>
</comment>
<dbReference type="Pfam" id="PF04542">
    <property type="entry name" value="Sigma70_r2"/>
    <property type="match status" value="1"/>
</dbReference>
<dbReference type="SUPFAM" id="SSF88946">
    <property type="entry name" value="Sigma2 domain of RNA polymerase sigma factors"/>
    <property type="match status" value="1"/>
</dbReference>
<dbReference type="GO" id="GO:0006352">
    <property type="term" value="P:DNA-templated transcription initiation"/>
    <property type="evidence" value="ECO:0007669"/>
    <property type="project" value="InterPro"/>
</dbReference>
<reference evidence="8 9" key="1">
    <citation type="submission" date="2018-02" db="EMBL/GenBank/DDBJ databases">
        <title>Genome sequencing of Solimonas sp. HR-BB.</title>
        <authorList>
            <person name="Lee Y."/>
            <person name="Jeon C.O."/>
        </authorList>
    </citation>
    <scope>NUCLEOTIDE SEQUENCE [LARGE SCALE GENOMIC DNA]</scope>
    <source>
        <strain evidence="8 9">HR-BB</strain>
    </source>
</reference>
<dbReference type="InterPro" id="IPR039425">
    <property type="entry name" value="RNA_pol_sigma-70-like"/>
</dbReference>
<feature type="domain" description="RNA polymerase sigma factor 70 region 4 type 2" evidence="7">
    <location>
        <begin position="111"/>
        <end position="164"/>
    </location>
</feature>
<dbReference type="CDD" id="cd06171">
    <property type="entry name" value="Sigma70_r4"/>
    <property type="match status" value="1"/>
</dbReference>
<evidence type="ECO:0000256" key="1">
    <source>
        <dbReference type="ARBA" id="ARBA00010641"/>
    </source>
</evidence>
<evidence type="ECO:0000259" key="6">
    <source>
        <dbReference type="Pfam" id="PF04542"/>
    </source>
</evidence>
<dbReference type="InterPro" id="IPR013249">
    <property type="entry name" value="RNA_pol_sigma70_r4_t2"/>
</dbReference>
<evidence type="ECO:0000256" key="5">
    <source>
        <dbReference type="ARBA" id="ARBA00023163"/>
    </source>
</evidence>
<proteinExistence type="inferred from homology"/>